<accession>A0A9P3PYT7</accession>
<sequence>MNALCDAERKIGTLKENNRVLQAQAVLQDLYVGTVRAELQSQEEKKSKSKSKKLNADSLPKLLDGDEFYQRVVEDSERRKLEEAEKVRKQAAWGAAAELKKKWEEEEEACKLRNNEAMDAWQEAVKLWEIEQDWAKEAHQRPRWKKPKSRAAKA</sequence>
<dbReference type="EMBL" id="BRPK01000016">
    <property type="protein sequence ID" value="GLB44089.1"/>
    <property type="molecule type" value="Genomic_DNA"/>
</dbReference>
<gene>
    <name evidence="1" type="ORF">LshimejAT787_1600190</name>
</gene>
<proteinExistence type="predicted"/>
<dbReference type="OrthoDB" id="2917041at2759"/>
<dbReference type="AlphaFoldDB" id="A0A9P3PYT7"/>
<evidence type="ECO:0000313" key="1">
    <source>
        <dbReference type="EMBL" id="GLB44089.1"/>
    </source>
</evidence>
<evidence type="ECO:0000313" key="2">
    <source>
        <dbReference type="Proteomes" id="UP001063166"/>
    </source>
</evidence>
<protein>
    <submittedName>
        <fullName evidence="1">Uncharacterized protein</fullName>
    </submittedName>
</protein>
<reference evidence="1" key="1">
    <citation type="submission" date="2022-07" db="EMBL/GenBank/DDBJ databases">
        <title>The genome of Lyophyllum shimeji provides insight into the initial evolution of ectomycorrhizal fungal genome.</title>
        <authorList>
            <person name="Kobayashi Y."/>
            <person name="Shibata T."/>
            <person name="Hirakawa H."/>
            <person name="Shigenobu S."/>
            <person name="Nishiyama T."/>
            <person name="Yamada A."/>
            <person name="Hasebe M."/>
            <person name="Kawaguchi M."/>
        </authorList>
    </citation>
    <scope>NUCLEOTIDE SEQUENCE</scope>
    <source>
        <strain evidence="1">AT787</strain>
    </source>
</reference>
<comment type="caution">
    <text evidence="1">The sequence shown here is derived from an EMBL/GenBank/DDBJ whole genome shotgun (WGS) entry which is preliminary data.</text>
</comment>
<keyword evidence="2" id="KW-1185">Reference proteome</keyword>
<name>A0A9P3PYT7_LYOSH</name>
<organism evidence="1 2">
    <name type="scientific">Lyophyllum shimeji</name>
    <name type="common">Hon-shimeji</name>
    <name type="synonym">Tricholoma shimeji</name>
    <dbReference type="NCBI Taxonomy" id="47721"/>
    <lineage>
        <taxon>Eukaryota</taxon>
        <taxon>Fungi</taxon>
        <taxon>Dikarya</taxon>
        <taxon>Basidiomycota</taxon>
        <taxon>Agaricomycotina</taxon>
        <taxon>Agaricomycetes</taxon>
        <taxon>Agaricomycetidae</taxon>
        <taxon>Agaricales</taxon>
        <taxon>Tricholomatineae</taxon>
        <taxon>Lyophyllaceae</taxon>
        <taxon>Lyophyllum</taxon>
    </lineage>
</organism>
<dbReference type="Proteomes" id="UP001063166">
    <property type="component" value="Unassembled WGS sequence"/>
</dbReference>